<dbReference type="EMBL" id="JAATEJ010000035">
    <property type="protein sequence ID" value="NJP47806.1"/>
    <property type="molecule type" value="Genomic_DNA"/>
</dbReference>
<comment type="caution">
    <text evidence="1">The sequence shown here is derived from an EMBL/GenBank/DDBJ whole genome shotgun (WGS) entry which is preliminary data.</text>
</comment>
<name>A0ABX1A1Z5_9ACTN</name>
<organism evidence="1 2">
    <name type="scientific">Actinacidiphila epipremni</name>
    <dbReference type="NCBI Taxonomy" id="2053013"/>
    <lineage>
        <taxon>Bacteria</taxon>
        <taxon>Bacillati</taxon>
        <taxon>Actinomycetota</taxon>
        <taxon>Actinomycetes</taxon>
        <taxon>Kitasatosporales</taxon>
        <taxon>Streptomycetaceae</taxon>
        <taxon>Actinacidiphila</taxon>
    </lineage>
</organism>
<proteinExistence type="predicted"/>
<gene>
    <name evidence="1" type="ORF">HCN08_31035</name>
</gene>
<accession>A0ABX1A1Z5</accession>
<reference evidence="1 2" key="1">
    <citation type="submission" date="2020-03" db="EMBL/GenBank/DDBJ databases">
        <title>WGS of actinomycetes isolated from Thailand.</title>
        <authorList>
            <person name="Thawai C."/>
        </authorList>
    </citation>
    <scope>NUCLEOTIDE SEQUENCE [LARGE SCALE GENOMIC DNA]</scope>
    <source>
        <strain evidence="1 2">PRB2-1</strain>
    </source>
</reference>
<dbReference type="RefSeq" id="WP_167986641.1">
    <property type="nucleotide sequence ID" value="NZ_JAATEJ010000035.1"/>
</dbReference>
<evidence type="ECO:0000313" key="2">
    <source>
        <dbReference type="Proteomes" id="UP000734511"/>
    </source>
</evidence>
<dbReference type="Proteomes" id="UP000734511">
    <property type="component" value="Unassembled WGS sequence"/>
</dbReference>
<sequence>MRHEETEFVGGPLDGRLIEVVVGMTGQPPKEYVVPVEGTRYVYHRVAGVKGQNRTPWVFRYDPEGKRAPGRKWPWSRRG</sequence>
<protein>
    <submittedName>
        <fullName evidence="1">Uncharacterized protein</fullName>
    </submittedName>
</protein>
<keyword evidence="2" id="KW-1185">Reference proteome</keyword>
<evidence type="ECO:0000313" key="1">
    <source>
        <dbReference type="EMBL" id="NJP47806.1"/>
    </source>
</evidence>